<evidence type="ECO:0000313" key="2">
    <source>
        <dbReference type="Proteomes" id="UP000735302"/>
    </source>
</evidence>
<dbReference type="AlphaFoldDB" id="A0AAV4E1R9"/>
<dbReference type="EMBL" id="BLXT01008612">
    <property type="protein sequence ID" value="GFO50532.1"/>
    <property type="molecule type" value="Genomic_DNA"/>
</dbReference>
<proteinExistence type="predicted"/>
<evidence type="ECO:0000313" key="1">
    <source>
        <dbReference type="EMBL" id="GFO50532.1"/>
    </source>
</evidence>
<sequence>MASQVKFDADDSTTSSSSLIGQILRVPLSILESGSEGQVALAGRRTRHVTIHKQPSTQRVPKVPLLGFKVAGLQIITTFHTRLA</sequence>
<reference evidence="1 2" key="1">
    <citation type="journal article" date="2021" name="Elife">
        <title>Chloroplast acquisition without the gene transfer in kleptoplastic sea slugs, Plakobranchus ocellatus.</title>
        <authorList>
            <person name="Maeda T."/>
            <person name="Takahashi S."/>
            <person name="Yoshida T."/>
            <person name="Shimamura S."/>
            <person name="Takaki Y."/>
            <person name="Nagai Y."/>
            <person name="Toyoda A."/>
            <person name="Suzuki Y."/>
            <person name="Arimoto A."/>
            <person name="Ishii H."/>
            <person name="Satoh N."/>
            <person name="Nishiyama T."/>
            <person name="Hasebe M."/>
            <person name="Maruyama T."/>
            <person name="Minagawa J."/>
            <person name="Obokata J."/>
            <person name="Shigenobu S."/>
        </authorList>
    </citation>
    <scope>NUCLEOTIDE SEQUENCE [LARGE SCALE GENOMIC DNA]</scope>
</reference>
<gene>
    <name evidence="1" type="ORF">PoB_007703700</name>
</gene>
<protein>
    <submittedName>
        <fullName evidence="1">Uncharacterized protein</fullName>
    </submittedName>
</protein>
<keyword evidence="2" id="KW-1185">Reference proteome</keyword>
<name>A0AAV4E1R9_9GAST</name>
<accession>A0AAV4E1R9</accession>
<dbReference type="Proteomes" id="UP000735302">
    <property type="component" value="Unassembled WGS sequence"/>
</dbReference>
<comment type="caution">
    <text evidence="1">The sequence shown here is derived from an EMBL/GenBank/DDBJ whole genome shotgun (WGS) entry which is preliminary data.</text>
</comment>
<organism evidence="1 2">
    <name type="scientific">Plakobranchus ocellatus</name>
    <dbReference type="NCBI Taxonomy" id="259542"/>
    <lineage>
        <taxon>Eukaryota</taxon>
        <taxon>Metazoa</taxon>
        <taxon>Spiralia</taxon>
        <taxon>Lophotrochozoa</taxon>
        <taxon>Mollusca</taxon>
        <taxon>Gastropoda</taxon>
        <taxon>Heterobranchia</taxon>
        <taxon>Euthyneura</taxon>
        <taxon>Panpulmonata</taxon>
        <taxon>Sacoglossa</taxon>
        <taxon>Placobranchoidea</taxon>
        <taxon>Plakobranchidae</taxon>
        <taxon>Plakobranchus</taxon>
    </lineage>
</organism>